<dbReference type="Proteomes" id="UP001396334">
    <property type="component" value="Unassembled WGS sequence"/>
</dbReference>
<proteinExistence type="predicted"/>
<evidence type="ECO:0000259" key="2">
    <source>
        <dbReference type="Pfam" id="PF03478"/>
    </source>
</evidence>
<accession>A0ABR2SM40</accession>
<keyword evidence="4" id="KW-1185">Reference proteome</keyword>
<dbReference type="InterPro" id="IPR005174">
    <property type="entry name" value="KIB1-4_b-propeller"/>
</dbReference>
<dbReference type="PANTHER" id="PTHR33110:SF71">
    <property type="entry name" value="F-BOX_KELCH-REPEAT PROTEIN"/>
    <property type="match status" value="1"/>
</dbReference>
<feature type="domain" description="KIB1-4 beta-propeller" evidence="2">
    <location>
        <begin position="133"/>
        <end position="265"/>
    </location>
</feature>
<name>A0ABR2SM40_9ROSI</name>
<protein>
    <recommendedName>
        <fullName evidence="2">KIB1-4 beta-propeller domain-containing protein</fullName>
    </recommendedName>
</protein>
<organism evidence="3 4">
    <name type="scientific">Hibiscus sabdariffa</name>
    <name type="common">roselle</name>
    <dbReference type="NCBI Taxonomy" id="183260"/>
    <lineage>
        <taxon>Eukaryota</taxon>
        <taxon>Viridiplantae</taxon>
        <taxon>Streptophyta</taxon>
        <taxon>Embryophyta</taxon>
        <taxon>Tracheophyta</taxon>
        <taxon>Spermatophyta</taxon>
        <taxon>Magnoliopsida</taxon>
        <taxon>eudicotyledons</taxon>
        <taxon>Gunneridae</taxon>
        <taxon>Pentapetalae</taxon>
        <taxon>rosids</taxon>
        <taxon>malvids</taxon>
        <taxon>Malvales</taxon>
        <taxon>Malvaceae</taxon>
        <taxon>Malvoideae</taxon>
        <taxon>Hibiscus</taxon>
    </lineage>
</organism>
<feature type="compositionally biased region" description="Basic and acidic residues" evidence="1">
    <location>
        <begin position="11"/>
        <end position="21"/>
    </location>
</feature>
<sequence>MAPTDCRRKRSENYKERERPNSKRQLLGKEALNWSGIPCDVVECIIGHLCWADRIRMQAVCKAWSVPSRHIPAIDKFPWALERYSYWLLDPFSGDYVREKLVGGKERLRFIAEQLFGRSAGPLDVDALVLVPLASAYGWIFFRYYRKCGVKPKLMFFLYSPFTSEIIKLPELKQEEPLFQVSGFSLNATSPECFIFILTLGVRDHKIHVNLCSPGDISWRTFEFNSGIEPGEPNWAVSAVYANGVFYCVFRQGELGAFNVKLEDWTILGGPLPPRSFSTPINLLVIDADLWDLNSHVLFLGRSSFAVPAVGETSELANTIVSCDSFYRSVRCYGSTSCENRWSSLLYRKCVEAAKCVMIWIQLPSRGPMEAGTEPIVHSNVGHRARTGARKFCDAKRMKMAGLAPSIKILNYSQSIGHTLWLEYAFVLLSVHSEEFGTLMLAMMNGDERFVEPTPRSSRNSEREHEFSPILFRTSPSDLQFQQIFLKDTDEKACALFPLQKHNSIPRRETMFGRICKESFAVIHFPMGLLAEVINSR</sequence>
<evidence type="ECO:0000313" key="4">
    <source>
        <dbReference type="Proteomes" id="UP001396334"/>
    </source>
</evidence>
<evidence type="ECO:0000256" key="1">
    <source>
        <dbReference type="SAM" id="MobiDB-lite"/>
    </source>
</evidence>
<feature type="region of interest" description="Disordered" evidence="1">
    <location>
        <begin position="1"/>
        <end position="21"/>
    </location>
</feature>
<dbReference type="PANTHER" id="PTHR33110">
    <property type="entry name" value="F-BOX/KELCH-REPEAT PROTEIN-RELATED"/>
    <property type="match status" value="1"/>
</dbReference>
<comment type="caution">
    <text evidence="3">The sequence shown here is derived from an EMBL/GenBank/DDBJ whole genome shotgun (WGS) entry which is preliminary data.</text>
</comment>
<reference evidence="3 4" key="1">
    <citation type="journal article" date="2024" name="G3 (Bethesda)">
        <title>Genome assembly of Hibiscus sabdariffa L. provides insights into metabolisms of medicinal natural products.</title>
        <authorList>
            <person name="Kim T."/>
        </authorList>
    </citation>
    <scope>NUCLEOTIDE SEQUENCE [LARGE SCALE GENOMIC DNA]</scope>
    <source>
        <strain evidence="3">TK-2024</strain>
        <tissue evidence="3">Old leaves</tissue>
    </source>
</reference>
<dbReference type="Pfam" id="PF03478">
    <property type="entry name" value="Beta-prop_KIB1-4"/>
    <property type="match status" value="1"/>
</dbReference>
<dbReference type="EMBL" id="JBBPBN010000013">
    <property type="protein sequence ID" value="KAK9026094.1"/>
    <property type="molecule type" value="Genomic_DNA"/>
</dbReference>
<evidence type="ECO:0000313" key="3">
    <source>
        <dbReference type="EMBL" id="KAK9026094.1"/>
    </source>
</evidence>
<gene>
    <name evidence="3" type="ORF">V6N11_038942</name>
</gene>